<organism evidence="3 4">
    <name type="scientific">Candidatus Aeolococcus gillhamiae</name>
    <dbReference type="NCBI Taxonomy" id="3127015"/>
    <lineage>
        <taxon>Bacteria</taxon>
        <taxon>Bacillati</taxon>
        <taxon>Candidatus Dormiibacterota</taxon>
        <taxon>Candidatus Dormibacteria</taxon>
        <taxon>Candidatus Aeolococcales</taxon>
        <taxon>Candidatus Aeolococcaceae</taxon>
        <taxon>Candidatus Aeolococcus</taxon>
    </lineage>
</organism>
<keyword evidence="1" id="KW-1133">Transmembrane helix</keyword>
<dbReference type="EMBL" id="QHBU01000261">
    <property type="protein sequence ID" value="PZR78351.1"/>
    <property type="molecule type" value="Genomic_DNA"/>
</dbReference>
<proteinExistence type="predicted"/>
<name>A0A2W6AKV4_9BACT</name>
<dbReference type="RefSeq" id="WP_337310646.1">
    <property type="nucleotide sequence ID" value="NZ_JAEKNS010000067.1"/>
</dbReference>
<protein>
    <submittedName>
        <fullName evidence="3">Uncharacterized protein</fullName>
    </submittedName>
</protein>
<reference evidence="2 5" key="3">
    <citation type="submission" date="2020-10" db="EMBL/GenBank/DDBJ databases">
        <title>Ca. Dormibacterota MAGs.</title>
        <authorList>
            <person name="Montgomery K."/>
        </authorList>
    </citation>
    <scope>NUCLEOTIDE SEQUENCE [LARGE SCALE GENOMIC DNA]</scope>
    <source>
        <strain evidence="2">SC8812_S17_18</strain>
    </source>
</reference>
<reference evidence="3 4" key="1">
    <citation type="journal article" date="2017" name="Nature">
        <title>Atmospheric trace gases support primary production in Antarctic desert surface soil.</title>
        <authorList>
            <person name="Ji M."/>
            <person name="Greening C."/>
            <person name="Vanwonterghem I."/>
            <person name="Carere C.R."/>
            <person name="Bay S.K."/>
            <person name="Steen J.A."/>
            <person name="Montgomery K."/>
            <person name="Lines T."/>
            <person name="Beardall J."/>
            <person name="van Dorst J."/>
            <person name="Snape I."/>
            <person name="Stott M.B."/>
            <person name="Hugenholtz P."/>
            <person name="Ferrari B.C."/>
        </authorList>
    </citation>
    <scope>NUCLEOTIDE SEQUENCE [LARGE SCALE GENOMIC DNA]</scope>
    <source>
        <strain evidence="3">RRmetagenome_bin12</strain>
    </source>
</reference>
<evidence type="ECO:0000313" key="3">
    <source>
        <dbReference type="EMBL" id="PZR78351.1"/>
    </source>
</evidence>
<dbReference type="Proteomes" id="UP000606991">
    <property type="component" value="Unassembled WGS sequence"/>
</dbReference>
<comment type="caution">
    <text evidence="3">The sequence shown here is derived from an EMBL/GenBank/DDBJ whole genome shotgun (WGS) entry which is preliminary data.</text>
</comment>
<dbReference type="AlphaFoldDB" id="A0A2W6AKV4"/>
<evidence type="ECO:0000313" key="2">
    <source>
        <dbReference type="EMBL" id="MBJ7594445.1"/>
    </source>
</evidence>
<reference evidence="3" key="2">
    <citation type="submission" date="2018-05" db="EMBL/GenBank/DDBJ databases">
        <authorList>
            <person name="Ferrari B."/>
        </authorList>
    </citation>
    <scope>NUCLEOTIDE SEQUENCE</scope>
    <source>
        <strain evidence="3">RRmetagenome_bin12</strain>
    </source>
</reference>
<gene>
    <name evidence="3" type="ORF">DLM65_13205</name>
    <name evidence="2" type="ORF">JF886_06195</name>
</gene>
<accession>A0A934JWS7</accession>
<keyword evidence="1" id="KW-0812">Transmembrane</keyword>
<dbReference type="EMBL" id="JAEKNS010000067">
    <property type="protein sequence ID" value="MBJ7594445.1"/>
    <property type="molecule type" value="Genomic_DNA"/>
</dbReference>
<feature type="transmembrane region" description="Helical" evidence="1">
    <location>
        <begin position="6"/>
        <end position="26"/>
    </location>
</feature>
<evidence type="ECO:0000313" key="4">
    <source>
        <dbReference type="Proteomes" id="UP000248724"/>
    </source>
</evidence>
<evidence type="ECO:0000256" key="1">
    <source>
        <dbReference type="SAM" id="Phobius"/>
    </source>
</evidence>
<accession>A0A2W6AKV4</accession>
<dbReference type="Proteomes" id="UP000248724">
    <property type="component" value="Unassembled WGS sequence"/>
</dbReference>
<keyword evidence="1" id="KW-0472">Membrane</keyword>
<sequence>MDWATISSLATAAGTLVLGVATFASVRSANRAARAAEGSLLAGLRPLLVPSRIDDSQQKVPSIDQHWVRVEGGHAVTEVTPEAIYMAFSLRN</sequence>
<evidence type="ECO:0000313" key="5">
    <source>
        <dbReference type="Proteomes" id="UP000606991"/>
    </source>
</evidence>